<dbReference type="EC" id="1.6.5.11" evidence="7"/>
<dbReference type="EMBL" id="MLJW01000182">
    <property type="protein sequence ID" value="OIQ94637.1"/>
    <property type="molecule type" value="Genomic_DNA"/>
</dbReference>
<comment type="similarity">
    <text evidence="1">Belongs to the complex I 24 kDa subunit family.</text>
</comment>
<dbReference type="Pfam" id="PF01257">
    <property type="entry name" value="2Fe-2S_thioredx"/>
    <property type="match status" value="1"/>
</dbReference>
<proteinExistence type="inferred from homology"/>
<keyword evidence="3" id="KW-0479">Metal-binding</keyword>
<dbReference type="InterPro" id="IPR002023">
    <property type="entry name" value="NuoE-like"/>
</dbReference>
<evidence type="ECO:0000313" key="7">
    <source>
        <dbReference type="EMBL" id="OIQ94637.1"/>
    </source>
</evidence>
<dbReference type="AlphaFoldDB" id="A0A1J5S2S5"/>
<dbReference type="GO" id="GO:0046872">
    <property type="term" value="F:metal ion binding"/>
    <property type="evidence" value="ECO:0007669"/>
    <property type="project" value="UniProtKB-KW"/>
</dbReference>
<dbReference type="PIRSF" id="PIRSF000216">
    <property type="entry name" value="NADH_DH_24kDa"/>
    <property type="match status" value="1"/>
</dbReference>
<sequence length="156" mass="16650">MSAKLAAAEHIKAIIEQWRTAPGALLPILHGIQDELGHVPAAAVPLIAAALKLSRAEVHGVISFYHHFRQQPSGRHVVRICRAEACQAVGAEALAAHAQVALGCDFHHTGEDGEYRLEPVYCLGQCACGPAVMIDETPHARVTPAKFDALTARNGK</sequence>
<dbReference type="InterPro" id="IPR028431">
    <property type="entry name" value="NADP_DH_HndA-like"/>
</dbReference>
<evidence type="ECO:0000256" key="4">
    <source>
        <dbReference type="ARBA" id="ARBA00023004"/>
    </source>
</evidence>
<dbReference type="Gene3D" id="3.40.30.10">
    <property type="entry name" value="Glutaredoxin"/>
    <property type="match status" value="1"/>
</dbReference>
<organism evidence="7">
    <name type="scientific">mine drainage metagenome</name>
    <dbReference type="NCBI Taxonomy" id="410659"/>
    <lineage>
        <taxon>unclassified sequences</taxon>
        <taxon>metagenomes</taxon>
        <taxon>ecological metagenomes</taxon>
    </lineage>
</organism>
<comment type="cofactor">
    <cofactor evidence="6">
        <name>[2Fe-2S] cluster</name>
        <dbReference type="ChEBI" id="CHEBI:190135"/>
    </cofactor>
</comment>
<evidence type="ECO:0000256" key="3">
    <source>
        <dbReference type="ARBA" id="ARBA00022723"/>
    </source>
</evidence>
<dbReference type="PANTHER" id="PTHR43342:SF2">
    <property type="entry name" value="POTENTIAL NAD-REDUCING HYDROGENASE SUBUNIT"/>
    <property type="match status" value="1"/>
</dbReference>
<name>A0A1J5S2S5_9ZZZZ</name>
<comment type="caution">
    <text evidence="7">The sequence shown here is derived from an EMBL/GenBank/DDBJ whole genome shotgun (WGS) entry which is preliminary data.</text>
</comment>
<keyword evidence="7" id="KW-0560">Oxidoreductase</keyword>
<dbReference type="GO" id="GO:0016491">
    <property type="term" value="F:oxidoreductase activity"/>
    <property type="evidence" value="ECO:0007669"/>
    <property type="project" value="UniProtKB-KW"/>
</dbReference>
<keyword evidence="2" id="KW-0001">2Fe-2S</keyword>
<protein>
    <submittedName>
        <fullName evidence="7">NADH-quinone oxidoreductase subunit E</fullName>
        <ecNumber evidence="7">1.6.5.11</ecNumber>
    </submittedName>
</protein>
<dbReference type="NCBIfam" id="NF004638">
    <property type="entry name" value="PRK05988.1"/>
    <property type="match status" value="1"/>
</dbReference>
<evidence type="ECO:0000256" key="2">
    <source>
        <dbReference type="ARBA" id="ARBA00022714"/>
    </source>
</evidence>
<accession>A0A1J5S2S5</accession>
<evidence type="ECO:0000256" key="6">
    <source>
        <dbReference type="ARBA" id="ARBA00034078"/>
    </source>
</evidence>
<evidence type="ECO:0000256" key="5">
    <source>
        <dbReference type="ARBA" id="ARBA00023014"/>
    </source>
</evidence>
<dbReference type="CDD" id="cd03081">
    <property type="entry name" value="TRX_Fd_NuoE_FDH_gamma"/>
    <property type="match status" value="1"/>
</dbReference>
<keyword evidence="4" id="KW-0408">Iron</keyword>
<keyword evidence="5" id="KW-0411">Iron-sulfur</keyword>
<dbReference type="InterPro" id="IPR041921">
    <property type="entry name" value="NuoE_N"/>
</dbReference>
<dbReference type="GO" id="GO:0051537">
    <property type="term" value="F:2 iron, 2 sulfur cluster binding"/>
    <property type="evidence" value="ECO:0007669"/>
    <property type="project" value="UniProtKB-KW"/>
</dbReference>
<evidence type="ECO:0000256" key="1">
    <source>
        <dbReference type="ARBA" id="ARBA00010643"/>
    </source>
</evidence>
<reference evidence="7" key="1">
    <citation type="submission" date="2016-10" db="EMBL/GenBank/DDBJ databases">
        <title>Sequence of Gallionella enrichment culture.</title>
        <authorList>
            <person name="Poehlein A."/>
            <person name="Muehling M."/>
            <person name="Daniel R."/>
        </authorList>
    </citation>
    <scope>NUCLEOTIDE SEQUENCE</scope>
</reference>
<dbReference type="InterPro" id="IPR036249">
    <property type="entry name" value="Thioredoxin-like_sf"/>
</dbReference>
<gene>
    <name evidence="7" type="primary">nuoE_5</name>
    <name evidence="7" type="ORF">GALL_233930</name>
</gene>
<dbReference type="PANTHER" id="PTHR43342">
    <property type="entry name" value="NADH-QUINONE OXIDOREDUCTASE, E SUBUNIT"/>
    <property type="match status" value="1"/>
</dbReference>
<dbReference type="SUPFAM" id="SSF52833">
    <property type="entry name" value="Thioredoxin-like"/>
    <property type="match status" value="1"/>
</dbReference>
<dbReference type="Gene3D" id="1.10.10.1590">
    <property type="entry name" value="NADH-quinone oxidoreductase subunit E"/>
    <property type="match status" value="1"/>
</dbReference>